<dbReference type="NCBIfam" id="TIGR01936">
    <property type="entry name" value="nqrA"/>
    <property type="match status" value="1"/>
</dbReference>
<dbReference type="GO" id="GO:0006814">
    <property type="term" value="P:sodium ion transport"/>
    <property type="evidence" value="ECO:0007669"/>
    <property type="project" value="UniProtKB-UniRule"/>
</dbReference>
<keyword evidence="5 8" id="KW-0406">Ion transport</keyword>
<evidence type="ECO:0000256" key="7">
    <source>
        <dbReference type="ARBA" id="ARBA00023201"/>
    </source>
</evidence>
<evidence type="ECO:0000259" key="10">
    <source>
        <dbReference type="Pfam" id="PF11973"/>
    </source>
</evidence>
<proteinExistence type="inferred from homology"/>
<keyword evidence="2 8" id="KW-1278">Translocase</keyword>
<dbReference type="PANTHER" id="PTHR37839:SF1">
    <property type="entry name" value="NA(+)-TRANSLOCATING NADH-QUINONE REDUCTASE SUBUNIT A"/>
    <property type="match status" value="1"/>
</dbReference>
<dbReference type="Proteomes" id="UP000297149">
    <property type="component" value="Chromosome"/>
</dbReference>
<feature type="domain" description="NqrA N-terminal barrel-sandwich hybrid" evidence="9">
    <location>
        <begin position="5"/>
        <end position="99"/>
    </location>
</feature>
<evidence type="ECO:0000256" key="1">
    <source>
        <dbReference type="ARBA" id="ARBA00022448"/>
    </source>
</evidence>
<keyword evidence="1 8" id="KW-0813">Transport</keyword>
<keyword evidence="6 8" id="KW-0830">Ubiquinone</keyword>
<evidence type="ECO:0000256" key="2">
    <source>
        <dbReference type="ARBA" id="ARBA00022967"/>
    </source>
</evidence>
<comment type="function">
    <text evidence="8">NQR complex catalyzes the reduction of ubiquinone-1 to ubiquinol by two successive reactions, coupled with the transport of Na(+) ions from the cytoplasm to the periplasm. NqrA to NqrE are probably involved in the second step, the conversion of ubisemiquinone to ubiquinol.</text>
</comment>
<sequence>MRRSVSLKKGLNLNLQGGLRSETPVAIPLPAHVALIPDDFPGFVPKLDVAEGDRVEVGSPLLHDKNDSRIKLVAPAAGTVEAVVRGARRKIERVVIKLDPSVSQTAVKSAPFADASAESVTEALMASGLWAMMRRRPYDIVPLPADRPRSIMVTAMDTAPLAPTLEFMVEGRMADIEAGVGVLSRLTDGHIYIGIEKGASIPDIKGAEIVEFPRLHPAGNAGVQIAAIESVNKGEVVWTLDIVTLARIGHLALTGEPDWSAFVAVTGSEVSDPRMEKTVVGASLSTVLEDELKADGCHQRIISGNVLTGVRESIDGYLRYPYRQVTVIPEGDDADEFMGWASMSPSKMSVSPSFIGRFLGRKFAPDARINGGRRAMIMSGEYDKVFPMDILPEYLIKAILAKDIDRMEALGIYEVAPEDFALAEYVDPSKLELQKIVREGLDYLRSEV</sequence>
<evidence type="ECO:0000256" key="4">
    <source>
        <dbReference type="ARBA" id="ARBA00023053"/>
    </source>
</evidence>
<evidence type="ECO:0000256" key="8">
    <source>
        <dbReference type="HAMAP-Rule" id="MF_00425"/>
    </source>
</evidence>
<dbReference type="KEGG" id="ddb:E7747_09450"/>
<evidence type="ECO:0000259" key="11">
    <source>
        <dbReference type="Pfam" id="PF24836"/>
    </source>
</evidence>
<dbReference type="RefSeq" id="WP_136415591.1">
    <property type="nucleotide sequence ID" value="NZ_CP039396.1"/>
</dbReference>
<comment type="catalytic activity">
    <reaction evidence="8">
        <text>a ubiquinone + n Na(+)(in) + NADH + H(+) = a ubiquinol + n Na(+)(out) + NAD(+)</text>
        <dbReference type="Rhea" id="RHEA:47748"/>
        <dbReference type="Rhea" id="RHEA-COMP:9565"/>
        <dbReference type="Rhea" id="RHEA-COMP:9566"/>
        <dbReference type="ChEBI" id="CHEBI:15378"/>
        <dbReference type="ChEBI" id="CHEBI:16389"/>
        <dbReference type="ChEBI" id="CHEBI:17976"/>
        <dbReference type="ChEBI" id="CHEBI:29101"/>
        <dbReference type="ChEBI" id="CHEBI:57540"/>
        <dbReference type="ChEBI" id="CHEBI:57945"/>
        <dbReference type="EC" id="7.2.1.1"/>
    </reaction>
</comment>
<dbReference type="EMBL" id="CP039396">
    <property type="protein sequence ID" value="QCD42483.1"/>
    <property type="molecule type" value="Genomic_DNA"/>
</dbReference>
<dbReference type="NCBIfam" id="NF003761">
    <property type="entry name" value="PRK05352.1-4"/>
    <property type="match status" value="1"/>
</dbReference>
<evidence type="ECO:0000256" key="6">
    <source>
        <dbReference type="ARBA" id="ARBA00023075"/>
    </source>
</evidence>
<dbReference type="Pfam" id="PF05896">
    <property type="entry name" value="NQRA_N"/>
    <property type="match status" value="1"/>
</dbReference>
<evidence type="ECO:0000313" key="13">
    <source>
        <dbReference type="Proteomes" id="UP000297149"/>
    </source>
</evidence>
<evidence type="ECO:0000313" key="12">
    <source>
        <dbReference type="EMBL" id="QCD42483.1"/>
    </source>
</evidence>
<dbReference type="HAMAP" id="MF_00425">
    <property type="entry name" value="NqrA"/>
    <property type="match status" value="1"/>
</dbReference>
<keyword evidence="4 8" id="KW-0915">Sodium</keyword>
<dbReference type="InterPro" id="IPR008703">
    <property type="entry name" value="NqrA"/>
</dbReference>
<protein>
    <recommendedName>
        <fullName evidence="8">Na(+)-translocating NADH-quinone reductase subunit A</fullName>
        <shortName evidence="8">Na(+)-NQR subunit A</shortName>
        <shortName evidence="8">Na(+)-translocating NQR subunit A</shortName>
        <ecNumber evidence="8">7.2.1.1</ecNumber>
    </recommendedName>
    <alternativeName>
        <fullName evidence="8">NQR complex subunit A</fullName>
    </alternativeName>
    <alternativeName>
        <fullName evidence="8">NQR-1 subunit A</fullName>
    </alternativeName>
</protein>
<keyword evidence="7 8" id="KW-0739">Sodium transport</keyword>
<dbReference type="InterPro" id="IPR056148">
    <property type="entry name" value="NQRA_2nd"/>
</dbReference>
<evidence type="ECO:0000256" key="3">
    <source>
        <dbReference type="ARBA" id="ARBA00023027"/>
    </source>
</evidence>
<evidence type="ECO:0000256" key="5">
    <source>
        <dbReference type="ARBA" id="ARBA00023065"/>
    </source>
</evidence>
<dbReference type="InterPro" id="IPR056147">
    <property type="entry name" value="NQRA_N"/>
</dbReference>
<reference evidence="13" key="1">
    <citation type="submission" date="2019-02" db="EMBL/GenBank/DDBJ databases">
        <title>Isolation and identification of novel species under the genus Muribaculum.</title>
        <authorList>
            <person name="Miyake S."/>
            <person name="Ding Y."/>
            <person name="Low A."/>
            <person name="Soh M."/>
            <person name="Seedorf H."/>
        </authorList>
    </citation>
    <scope>NUCLEOTIDE SEQUENCE [LARGE SCALE GENOMIC DNA]</scope>
    <source>
        <strain evidence="13">H5</strain>
    </source>
</reference>
<feature type="domain" description="Na(+)-translocating NADH-quinone reductase subunit A C-terminal" evidence="10">
    <location>
        <begin position="263"/>
        <end position="310"/>
    </location>
</feature>
<keyword evidence="3 8" id="KW-0520">NAD</keyword>
<dbReference type="GO" id="GO:0016655">
    <property type="term" value="F:oxidoreductase activity, acting on NAD(P)H, quinone or similar compound as acceptor"/>
    <property type="evidence" value="ECO:0007669"/>
    <property type="project" value="UniProtKB-UniRule"/>
</dbReference>
<dbReference type="Pfam" id="PF11973">
    <property type="entry name" value="NQRA_SLBB"/>
    <property type="match status" value="1"/>
</dbReference>
<feature type="domain" description="NqrA second alpha/beta" evidence="11">
    <location>
        <begin position="116"/>
        <end position="256"/>
    </location>
</feature>
<comment type="subunit">
    <text evidence="8">Composed of six subunits; NqrA, NqrB, NqrC, NqrD, NqrE and NqrF.</text>
</comment>
<dbReference type="PANTHER" id="PTHR37839">
    <property type="entry name" value="NA(+)-TRANSLOCATING NADH-QUINONE REDUCTASE SUBUNIT A"/>
    <property type="match status" value="1"/>
</dbReference>
<dbReference type="EC" id="7.2.1.1" evidence="8"/>
<evidence type="ECO:0000259" key="9">
    <source>
        <dbReference type="Pfam" id="PF05896"/>
    </source>
</evidence>
<accession>A0A4P7W3B8</accession>
<keyword evidence="13" id="KW-1185">Reference proteome</keyword>
<dbReference type="Pfam" id="PF24836">
    <property type="entry name" value="NQRA_2nd"/>
    <property type="match status" value="1"/>
</dbReference>
<comment type="similarity">
    <text evidence="8">Belongs to the NqrA family.</text>
</comment>
<dbReference type="AlphaFoldDB" id="A0A4P7W3B8"/>
<name>A0A4P7W3B8_9BACT</name>
<organism evidence="12 13">
    <name type="scientific">Duncaniella dubosii</name>
    <dbReference type="NCBI Taxonomy" id="2518971"/>
    <lineage>
        <taxon>Bacteria</taxon>
        <taxon>Pseudomonadati</taxon>
        <taxon>Bacteroidota</taxon>
        <taxon>Bacteroidia</taxon>
        <taxon>Bacteroidales</taxon>
        <taxon>Muribaculaceae</taxon>
        <taxon>Duncaniella</taxon>
    </lineage>
</organism>
<dbReference type="InterPro" id="IPR022615">
    <property type="entry name" value="NqrA_C_domain"/>
</dbReference>
<gene>
    <name evidence="8" type="primary">nqrA</name>
    <name evidence="12" type="ORF">E7747_09450</name>
</gene>